<reference evidence="4 5" key="1">
    <citation type="submission" date="2024-05" db="EMBL/GenBank/DDBJ databases">
        <title>Culex pipiens pipiens assembly and annotation.</title>
        <authorList>
            <person name="Alout H."/>
            <person name="Durand T."/>
        </authorList>
    </citation>
    <scope>NUCLEOTIDE SEQUENCE [LARGE SCALE GENOMIC DNA]</scope>
    <source>
        <strain evidence="4">HA-2024</strain>
        <tissue evidence="4">Whole body</tissue>
    </source>
</reference>
<feature type="domain" description="Acyltransferase 3" evidence="3">
    <location>
        <begin position="249"/>
        <end position="638"/>
    </location>
</feature>
<feature type="transmembrane region" description="Helical" evidence="1">
    <location>
        <begin position="589"/>
        <end position="609"/>
    </location>
</feature>
<dbReference type="PANTHER" id="PTHR11161:SF22">
    <property type="entry name" value="ACYLTRANSFERASE 3 DOMAIN-CONTAINING PROTEIN-RELATED"/>
    <property type="match status" value="1"/>
</dbReference>
<feature type="chain" id="PRO_5044758184" description="Acyltransferase 3 domain-containing protein" evidence="2">
    <location>
        <begin position="19"/>
        <end position="666"/>
    </location>
</feature>
<feature type="transmembrane region" description="Helical" evidence="1">
    <location>
        <begin position="405"/>
        <end position="426"/>
    </location>
</feature>
<accession>A0ABD1DHZ3</accession>
<organism evidence="4 5">
    <name type="scientific">Culex pipiens pipiens</name>
    <name type="common">Northern house mosquito</name>
    <dbReference type="NCBI Taxonomy" id="38569"/>
    <lineage>
        <taxon>Eukaryota</taxon>
        <taxon>Metazoa</taxon>
        <taxon>Ecdysozoa</taxon>
        <taxon>Arthropoda</taxon>
        <taxon>Hexapoda</taxon>
        <taxon>Insecta</taxon>
        <taxon>Pterygota</taxon>
        <taxon>Neoptera</taxon>
        <taxon>Endopterygota</taxon>
        <taxon>Diptera</taxon>
        <taxon>Nematocera</taxon>
        <taxon>Culicoidea</taxon>
        <taxon>Culicidae</taxon>
        <taxon>Culicinae</taxon>
        <taxon>Culicini</taxon>
        <taxon>Culex</taxon>
        <taxon>Culex</taxon>
    </lineage>
</organism>
<evidence type="ECO:0000259" key="3">
    <source>
        <dbReference type="Pfam" id="PF01757"/>
    </source>
</evidence>
<evidence type="ECO:0000256" key="1">
    <source>
        <dbReference type="SAM" id="Phobius"/>
    </source>
</evidence>
<name>A0ABD1DHZ3_CULPP</name>
<dbReference type="Pfam" id="PF01757">
    <property type="entry name" value="Acyl_transf_3"/>
    <property type="match status" value="1"/>
</dbReference>
<dbReference type="AlphaFoldDB" id="A0ABD1DHZ3"/>
<feature type="transmembrane region" description="Helical" evidence="1">
    <location>
        <begin position="296"/>
        <end position="319"/>
    </location>
</feature>
<evidence type="ECO:0000313" key="5">
    <source>
        <dbReference type="Proteomes" id="UP001562425"/>
    </source>
</evidence>
<keyword evidence="5" id="KW-1185">Reference proteome</keyword>
<dbReference type="Proteomes" id="UP001562425">
    <property type="component" value="Unassembled WGS sequence"/>
</dbReference>
<dbReference type="PANTHER" id="PTHR11161">
    <property type="entry name" value="O-ACYLTRANSFERASE"/>
    <property type="match status" value="1"/>
</dbReference>
<feature type="transmembrane region" description="Helical" evidence="1">
    <location>
        <begin position="546"/>
        <end position="568"/>
    </location>
</feature>
<feature type="transmembrane region" description="Helical" evidence="1">
    <location>
        <begin position="256"/>
        <end position="276"/>
    </location>
</feature>
<feature type="transmembrane region" description="Helical" evidence="1">
    <location>
        <begin position="484"/>
        <end position="503"/>
    </location>
</feature>
<keyword evidence="1" id="KW-0812">Transmembrane</keyword>
<comment type="caution">
    <text evidence="4">The sequence shown here is derived from an EMBL/GenBank/DDBJ whole genome shotgun (WGS) entry which is preliminary data.</text>
</comment>
<feature type="transmembrane region" description="Helical" evidence="1">
    <location>
        <begin position="190"/>
        <end position="212"/>
    </location>
</feature>
<evidence type="ECO:0000256" key="2">
    <source>
        <dbReference type="SAM" id="SignalP"/>
    </source>
</evidence>
<keyword evidence="1" id="KW-0472">Membrane</keyword>
<proteinExistence type="predicted"/>
<evidence type="ECO:0000313" key="4">
    <source>
        <dbReference type="EMBL" id="KAL1398024.1"/>
    </source>
</evidence>
<feature type="transmembrane region" description="Helical" evidence="1">
    <location>
        <begin position="515"/>
        <end position="540"/>
    </location>
</feature>
<keyword evidence="2" id="KW-0732">Signal</keyword>
<dbReference type="InterPro" id="IPR002656">
    <property type="entry name" value="Acyl_transf_3_dom"/>
</dbReference>
<feature type="signal peptide" evidence="2">
    <location>
        <begin position="1"/>
        <end position="18"/>
    </location>
</feature>
<protein>
    <recommendedName>
        <fullName evidence="3">Acyltransferase 3 domain-containing protein</fullName>
    </recommendedName>
</protein>
<feature type="transmembrane region" description="Helical" evidence="1">
    <location>
        <begin position="433"/>
        <end position="454"/>
    </location>
</feature>
<gene>
    <name evidence="4" type="ORF">pipiens_009291</name>
</gene>
<dbReference type="InterPro" id="IPR052728">
    <property type="entry name" value="O2_lipid_transport_reg"/>
</dbReference>
<keyword evidence="1" id="KW-1133">Transmembrane helix</keyword>
<sequence length="666" mass="77335">MSFGWLLVVGATLEVATGTIVPPLFDYDNLTQCREHYFSEAVFCYVKVITKADDPFRSIHDHKGTRLVQQFRRNLLEHAICVQDCEQEVVRLSYEEQERLYYDEFPIEFRHMYNTLHWDDELQPYLQNYSKLINICVNHRLERRYNLTYHGYSKIEYCLSNAPAPGDETFSSILTSLESSEFPRLSVPDILKITLFTIVLTFSVTLLVANLCDIFGVNRSNTIVSSFSIRRNWNKLTEESTSDIYLDFAYIDGLRVVINFFILYGHCMMVPLNLPVENPEDAEACTIEVGSRYGTAIFAFAVQIFFTISGLLLMVNFLRDVHRHPKLEPGYFRTKIINRLIRLLPVYYFFLLVATVEAILPGVELGPLGYQVLVREQHICRNNWWINVLMINNLPFYDTQCMMHAWYLGADLQLFLLGVLILWMIWKFPDSVMGLFWALVMISIAVPVGILYHFGLESVMTSRHSESPFLFMYDPWLREIYQPSYNNINSLVGGMIAGYLYHLSRHGKLNLDESWFYYLMWGFSIPAFILSVLPINLFFVFDIPRWSILLHFVLFRNMIVAMVCLGYIKCFRSPKGWIRRLLSTRIMTTMGKLCYSSYVIHVLVIRYLINLSPKMLHFSNEEVTTLTATTVGLSYVVSVPVYLCIEQPVGSVLKAWLIRSKSGKPV</sequence>
<feature type="transmembrane region" description="Helical" evidence="1">
    <location>
        <begin position="340"/>
        <end position="360"/>
    </location>
</feature>
<dbReference type="EMBL" id="JBEHCU010006052">
    <property type="protein sequence ID" value="KAL1398024.1"/>
    <property type="molecule type" value="Genomic_DNA"/>
</dbReference>